<dbReference type="InterPro" id="IPR022198">
    <property type="entry name" value="DUF3723"/>
</dbReference>
<name>A0AAF0DMN2_9EURO</name>
<dbReference type="AlphaFoldDB" id="A0AAF0DMN2"/>
<keyword evidence="2" id="KW-1185">Reference proteome</keyword>
<accession>A0AAF0DMN2</accession>
<evidence type="ECO:0000313" key="1">
    <source>
        <dbReference type="EMBL" id="WEW61084.1"/>
    </source>
</evidence>
<reference evidence="1" key="1">
    <citation type="submission" date="2023-03" db="EMBL/GenBank/DDBJ databases">
        <title>Emydomyces testavorans Genome Sequence.</title>
        <authorList>
            <person name="Hoyer L."/>
        </authorList>
    </citation>
    <scope>NUCLEOTIDE SEQUENCE</scope>
    <source>
        <strain evidence="1">16-2883</strain>
    </source>
</reference>
<protein>
    <submittedName>
        <fullName evidence="1">Uncharacterized protein</fullName>
    </submittedName>
</protein>
<sequence>MSRNLFTQAEKQLAAEQCLKFQGTAQINVDHIHVPAVKDTKNSTDIGKSLRTSLIEEYCNKYKPTDGEIYHKIQQYQQEGNTYSENRWWSQLSSNKSNNKDDLLQHLSNHNSLKAAFDNLLDIPGLWGGLRIRNDQSLMAKINQHDVETLQSRAPAASEADFQFIKGRVLSGKIFGGFTEQEHDVIWKQLQTCKHLILSLFTFFEDFKYLEICADAMKHLFSISDINQTIQQAAVSDFKGSNESNNYIFVQIPNGNIQKRAGSTESCLELYYHQLWLYIMHEYPNLPKETKGSNKLLAKTPMKVDKEILHKLAVLARIFGFELTQINTLVENHPDHLIARAALLKA</sequence>
<gene>
    <name evidence="1" type="ORF">PRK78_006573</name>
</gene>
<dbReference type="Pfam" id="PF12520">
    <property type="entry name" value="DUF3723"/>
    <property type="match status" value="1"/>
</dbReference>
<dbReference type="EMBL" id="CP120630">
    <property type="protein sequence ID" value="WEW61084.1"/>
    <property type="molecule type" value="Genomic_DNA"/>
</dbReference>
<proteinExistence type="predicted"/>
<dbReference type="Proteomes" id="UP001219355">
    <property type="component" value="Chromosome 4"/>
</dbReference>
<evidence type="ECO:0000313" key="2">
    <source>
        <dbReference type="Proteomes" id="UP001219355"/>
    </source>
</evidence>
<organism evidence="1 2">
    <name type="scientific">Emydomyces testavorans</name>
    <dbReference type="NCBI Taxonomy" id="2070801"/>
    <lineage>
        <taxon>Eukaryota</taxon>
        <taxon>Fungi</taxon>
        <taxon>Dikarya</taxon>
        <taxon>Ascomycota</taxon>
        <taxon>Pezizomycotina</taxon>
        <taxon>Eurotiomycetes</taxon>
        <taxon>Eurotiomycetidae</taxon>
        <taxon>Onygenales</taxon>
        <taxon>Nannizziopsiaceae</taxon>
        <taxon>Emydomyces</taxon>
    </lineage>
</organism>